<dbReference type="RefSeq" id="WP_386095996.1">
    <property type="nucleotide sequence ID" value="NZ_JBHUOZ010000001.1"/>
</dbReference>
<gene>
    <name evidence="3" type="ORF">ACFS6H_05295</name>
</gene>
<evidence type="ECO:0000259" key="2">
    <source>
        <dbReference type="Pfam" id="PF14317"/>
    </source>
</evidence>
<reference evidence="4" key="1">
    <citation type="journal article" date="2019" name="Int. J. Syst. Evol. Microbiol.">
        <title>The Global Catalogue of Microorganisms (GCM) 10K type strain sequencing project: providing services to taxonomists for standard genome sequencing and annotation.</title>
        <authorList>
            <consortium name="The Broad Institute Genomics Platform"/>
            <consortium name="The Broad Institute Genome Sequencing Center for Infectious Disease"/>
            <person name="Wu L."/>
            <person name="Ma J."/>
        </authorList>
    </citation>
    <scope>NUCLEOTIDE SEQUENCE [LARGE SCALE GENOMIC DNA]</scope>
    <source>
        <strain evidence="4">KCTC 23299</strain>
    </source>
</reference>
<evidence type="ECO:0000256" key="1">
    <source>
        <dbReference type="SAM" id="Phobius"/>
    </source>
</evidence>
<feature type="transmembrane region" description="Helical" evidence="1">
    <location>
        <begin position="55"/>
        <end position="73"/>
    </location>
</feature>
<dbReference type="Proteomes" id="UP001597511">
    <property type="component" value="Unassembled WGS sequence"/>
</dbReference>
<dbReference type="EMBL" id="JBHUOZ010000001">
    <property type="protein sequence ID" value="MFD2919119.1"/>
    <property type="molecule type" value="Genomic_DNA"/>
</dbReference>
<feature type="transmembrane region" description="Helical" evidence="1">
    <location>
        <begin position="25"/>
        <end position="49"/>
    </location>
</feature>
<keyword evidence="1" id="KW-0472">Membrane</keyword>
<keyword evidence="1" id="KW-1133">Transmembrane helix</keyword>
<dbReference type="Pfam" id="PF14317">
    <property type="entry name" value="YcxB"/>
    <property type="match status" value="1"/>
</dbReference>
<evidence type="ECO:0000313" key="4">
    <source>
        <dbReference type="Proteomes" id="UP001597511"/>
    </source>
</evidence>
<organism evidence="3 4">
    <name type="scientific">Terrimonas rubra</name>
    <dbReference type="NCBI Taxonomy" id="1035890"/>
    <lineage>
        <taxon>Bacteria</taxon>
        <taxon>Pseudomonadati</taxon>
        <taxon>Bacteroidota</taxon>
        <taxon>Chitinophagia</taxon>
        <taxon>Chitinophagales</taxon>
        <taxon>Chitinophagaceae</taxon>
        <taxon>Terrimonas</taxon>
    </lineage>
</organism>
<accession>A0ABW6A262</accession>
<keyword evidence="1" id="KW-0812">Transmembrane</keyword>
<feature type="domain" description="YcxB-like C-terminal" evidence="2">
    <location>
        <begin position="91"/>
        <end position="137"/>
    </location>
</feature>
<dbReference type="InterPro" id="IPR025588">
    <property type="entry name" value="YcxB-like_C"/>
</dbReference>
<comment type="caution">
    <text evidence="3">The sequence shown here is derived from an EMBL/GenBank/DDBJ whole genome shotgun (WGS) entry which is preliminary data.</text>
</comment>
<protein>
    <submittedName>
        <fullName evidence="3">YcxB family protein</fullName>
    </submittedName>
</protein>
<name>A0ABW6A262_9BACT</name>
<proteinExistence type="predicted"/>
<keyword evidence="4" id="KW-1185">Reference proteome</keyword>
<evidence type="ECO:0000313" key="3">
    <source>
        <dbReference type="EMBL" id="MFD2919119.1"/>
    </source>
</evidence>
<sequence length="160" mass="17998">MLIKTKLSERDFINANLVMLYNKPFLRFATGLVLASCVLFFVCSFFLPSVSVRSAILPVLAISALPLATYFSAKKIFKKSTTLGESINYELDEDAINIHGESFTGQLAWTKVHKVTKTRNWLLIWQNSQQASPIPRRNVRDLDLPKIAGILNKNGVKNNL</sequence>